<name>A0ABQ3EWH4_9ACTN</name>
<dbReference type="EMBL" id="BMVP01000008">
    <property type="protein sequence ID" value="GHB68680.1"/>
    <property type="molecule type" value="Genomic_DNA"/>
</dbReference>
<feature type="domain" description="Tn3 transposase DDE" evidence="1">
    <location>
        <begin position="119"/>
        <end position="169"/>
    </location>
</feature>
<gene>
    <name evidence="2" type="ORF">GCM10010347_43650</name>
</gene>
<organism evidence="2 3">
    <name type="scientific">Streptomyces cirratus</name>
    <dbReference type="NCBI Taxonomy" id="68187"/>
    <lineage>
        <taxon>Bacteria</taxon>
        <taxon>Bacillati</taxon>
        <taxon>Actinomycetota</taxon>
        <taxon>Actinomycetes</taxon>
        <taxon>Kitasatosporales</taxon>
        <taxon>Streptomycetaceae</taxon>
        <taxon>Streptomyces</taxon>
    </lineage>
</organism>
<evidence type="ECO:0000313" key="2">
    <source>
        <dbReference type="EMBL" id="GHB68680.1"/>
    </source>
</evidence>
<dbReference type="Proteomes" id="UP000642673">
    <property type="component" value="Unassembled WGS sequence"/>
</dbReference>
<reference evidence="3" key="1">
    <citation type="journal article" date="2019" name="Int. J. Syst. Evol. Microbiol.">
        <title>The Global Catalogue of Microorganisms (GCM) 10K type strain sequencing project: providing services to taxonomists for standard genome sequencing and annotation.</title>
        <authorList>
            <consortium name="The Broad Institute Genomics Platform"/>
            <consortium name="The Broad Institute Genome Sequencing Center for Infectious Disease"/>
            <person name="Wu L."/>
            <person name="Ma J."/>
        </authorList>
    </citation>
    <scope>NUCLEOTIDE SEQUENCE [LARGE SCALE GENOMIC DNA]</scope>
    <source>
        <strain evidence="3">JCM 4738</strain>
    </source>
</reference>
<dbReference type="Pfam" id="PF01526">
    <property type="entry name" value="DDE_Tnp_Tn3"/>
    <property type="match status" value="1"/>
</dbReference>
<evidence type="ECO:0000313" key="3">
    <source>
        <dbReference type="Proteomes" id="UP000642673"/>
    </source>
</evidence>
<dbReference type="RefSeq" id="WP_229873871.1">
    <property type="nucleotide sequence ID" value="NZ_BMVP01000008.1"/>
</dbReference>
<dbReference type="InterPro" id="IPR002513">
    <property type="entry name" value="Tn3_Tnp_DDE_dom"/>
</dbReference>
<keyword evidence="3" id="KW-1185">Reference proteome</keyword>
<comment type="caution">
    <text evidence="2">The sequence shown here is derived from an EMBL/GenBank/DDBJ whole genome shotgun (WGS) entry which is preliminary data.</text>
</comment>
<accession>A0ABQ3EWH4</accession>
<sequence>MLDGVHTALKRRDVFARGADNWGDPRARLLSGPDWQVNRPRVLTALELSGSADEHLGELEVLLDEMYAHVAESLPQSAAVDIVDGKIRLDRLEAEPEPAGFKPVHDAVQAMLPRIDYPELLLEVHARTGMFDPFEHIGGKVARPQDLDLTLTALLVSKSTNIGLEPVIKRGKRR</sequence>
<protein>
    <recommendedName>
        <fullName evidence="1">Tn3 transposase DDE domain-containing protein</fullName>
    </recommendedName>
</protein>
<evidence type="ECO:0000259" key="1">
    <source>
        <dbReference type="Pfam" id="PF01526"/>
    </source>
</evidence>
<proteinExistence type="predicted"/>